<sequence length="127" mass="14510">MAGKVRGALGLEHLDDAVSFNSFDNILQPPSWTERFLEVRFASLEAVHHPVTTTRSERDHINRGLLMTSYHAIQEQLLQTIWSNPSHSMTMLYRGFPRLMLDNLAVHPDCKNKLKSQRTVLSKKVAL</sequence>
<keyword evidence="2" id="KW-1185">Reference proteome</keyword>
<dbReference type="AlphaFoldDB" id="W2RIQ4"/>
<dbReference type="HOGENOM" id="CLU_1970490_0_0_1"/>
<protein>
    <submittedName>
        <fullName evidence="1">Uncharacterized protein</fullName>
    </submittedName>
</protein>
<organism evidence="1 2">
    <name type="scientific">Cyphellophora europaea (strain CBS 101466)</name>
    <name type="common">Phialophora europaea</name>
    <dbReference type="NCBI Taxonomy" id="1220924"/>
    <lineage>
        <taxon>Eukaryota</taxon>
        <taxon>Fungi</taxon>
        <taxon>Dikarya</taxon>
        <taxon>Ascomycota</taxon>
        <taxon>Pezizomycotina</taxon>
        <taxon>Eurotiomycetes</taxon>
        <taxon>Chaetothyriomycetidae</taxon>
        <taxon>Chaetothyriales</taxon>
        <taxon>Cyphellophoraceae</taxon>
        <taxon>Cyphellophora</taxon>
    </lineage>
</organism>
<proteinExistence type="predicted"/>
<dbReference type="STRING" id="1220924.W2RIQ4"/>
<name>W2RIQ4_CYPE1</name>
<gene>
    <name evidence="1" type="ORF">HMPREF1541_08628</name>
</gene>
<accession>W2RIQ4</accession>
<dbReference type="Proteomes" id="UP000030752">
    <property type="component" value="Unassembled WGS sequence"/>
</dbReference>
<reference evidence="1 2" key="1">
    <citation type="submission" date="2013-03" db="EMBL/GenBank/DDBJ databases">
        <title>The Genome Sequence of Phialophora europaea CBS 101466.</title>
        <authorList>
            <consortium name="The Broad Institute Genomics Platform"/>
            <person name="Cuomo C."/>
            <person name="de Hoog S."/>
            <person name="Gorbushina A."/>
            <person name="Walker B."/>
            <person name="Young S.K."/>
            <person name="Zeng Q."/>
            <person name="Gargeya S."/>
            <person name="Fitzgerald M."/>
            <person name="Haas B."/>
            <person name="Abouelleil A."/>
            <person name="Allen A.W."/>
            <person name="Alvarado L."/>
            <person name="Arachchi H.M."/>
            <person name="Berlin A.M."/>
            <person name="Chapman S.B."/>
            <person name="Gainer-Dewar J."/>
            <person name="Goldberg J."/>
            <person name="Griggs A."/>
            <person name="Gujja S."/>
            <person name="Hansen M."/>
            <person name="Howarth C."/>
            <person name="Imamovic A."/>
            <person name="Ireland A."/>
            <person name="Larimer J."/>
            <person name="McCowan C."/>
            <person name="Murphy C."/>
            <person name="Pearson M."/>
            <person name="Poon T.W."/>
            <person name="Priest M."/>
            <person name="Roberts A."/>
            <person name="Saif S."/>
            <person name="Shea T."/>
            <person name="Sisk P."/>
            <person name="Sykes S."/>
            <person name="Wortman J."/>
            <person name="Nusbaum C."/>
            <person name="Birren B."/>
        </authorList>
    </citation>
    <scope>NUCLEOTIDE SEQUENCE [LARGE SCALE GENOMIC DNA]</scope>
    <source>
        <strain evidence="1 2">CBS 101466</strain>
    </source>
</reference>
<dbReference type="OrthoDB" id="429813at2759"/>
<dbReference type="GeneID" id="19975967"/>
<evidence type="ECO:0000313" key="2">
    <source>
        <dbReference type="Proteomes" id="UP000030752"/>
    </source>
</evidence>
<dbReference type="RefSeq" id="XP_008721169.1">
    <property type="nucleotide sequence ID" value="XM_008722947.1"/>
</dbReference>
<dbReference type="InParanoid" id="W2RIQ4"/>
<dbReference type="VEuPathDB" id="FungiDB:HMPREF1541_08628"/>
<evidence type="ECO:0000313" key="1">
    <source>
        <dbReference type="EMBL" id="ETN36351.1"/>
    </source>
</evidence>
<dbReference type="EMBL" id="KB822725">
    <property type="protein sequence ID" value="ETN36351.1"/>
    <property type="molecule type" value="Genomic_DNA"/>
</dbReference>